<evidence type="ECO:0000259" key="2">
    <source>
        <dbReference type="Pfam" id="PF18962"/>
    </source>
</evidence>
<protein>
    <recommendedName>
        <fullName evidence="2">Secretion system C-terminal sorting domain-containing protein</fullName>
    </recommendedName>
</protein>
<dbReference type="Pfam" id="PF18962">
    <property type="entry name" value="Por_Secre_tail"/>
    <property type="match status" value="1"/>
</dbReference>
<dbReference type="AlphaFoldDB" id="A0A2S7ST38"/>
<feature type="domain" description="Secretion system C-terminal sorting" evidence="2">
    <location>
        <begin position="196"/>
        <end position="261"/>
    </location>
</feature>
<dbReference type="InterPro" id="IPR026444">
    <property type="entry name" value="Secre_tail"/>
</dbReference>
<dbReference type="OrthoDB" id="667194at2"/>
<feature type="signal peptide" evidence="1">
    <location>
        <begin position="1"/>
        <end position="25"/>
    </location>
</feature>
<dbReference type="Proteomes" id="UP000239872">
    <property type="component" value="Unassembled WGS sequence"/>
</dbReference>
<name>A0A2S7ST38_9BACT</name>
<evidence type="ECO:0000256" key="1">
    <source>
        <dbReference type="SAM" id="SignalP"/>
    </source>
</evidence>
<keyword evidence="1" id="KW-0732">Signal</keyword>
<evidence type="ECO:0000313" key="4">
    <source>
        <dbReference type="Proteomes" id="UP000239872"/>
    </source>
</evidence>
<sequence>MQLIPRTLLLTLMCSLFLVSSHLSAQTYFTTGVGTITYNESGSSGIAFDTTATGHWYCFGNGYSKELVVKNFNMNVPTGAHVKGIKVDIDVIIHNLVDSSIFLLKNGIPYGTDGAHHLPILSAANIKWGDTATLWGGIWGPMALNDTNFGIKFRLRDINSSNPLSWGDANPVFITVAYDFAVPNNVNEISLHGLQVYPNPATNNINIDFGKALQNGSIRLININGSSVKEINKITGSYWSIDLSDQPTGFYILELYDNGTITRCKVARG</sequence>
<evidence type="ECO:0000313" key="3">
    <source>
        <dbReference type="EMBL" id="PQJ09767.1"/>
    </source>
</evidence>
<dbReference type="RefSeq" id="WP_105040539.1">
    <property type="nucleotide sequence ID" value="NZ_PPSL01000005.1"/>
</dbReference>
<feature type="chain" id="PRO_5015512260" description="Secretion system C-terminal sorting domain-containing protein" evidence="1">
    <location>
        <begin position="26"/>
        <end position="269"/>
    </location>
</feature>
<keyword evidence="4" id="KW-1185">Reference proteome</keyword>
<dbReference type="NCBIfam" id="TIGR04183">
    <property type="entry name" value="Por_Secre_tail"/>
    <property type="match status" value="1"/>
</dbReference>
<gene>
    <name evidence="3" type="ORF">CJD36_017725</name>
</gene>
<reference evidence="3 4" key="1">
    <citation type="submission" date="2018-01" db="EMBL/GenBank/DDBJ databases">
        <title>A novel member of the phylum Bacteroidetes isolated from glacier ice.</title>
        <authorList>
            <person name="Liu Q."/>
            <person name="Xin Y.-H."/>
        </authorList>
    </citation>
    <scope>NUCLEOTIDE SEQUENCE [LARGE SCALE GENOMIC DNA]</scope>
    <source>
        <strain evidence="3 4">RB1R16</strain>
    </source>
</reference>
<dbReference type="EMBL" id="PPSL01000005">
    <property type="protein sequence ID" value="PQJ09767.1"/>
    <property type="molecule type" value="Genomic_DNA"/>
</dbReference>
<accession>A0A2S7ST38</accession>
<organism evidence="3 4">
    <name type="scientific">Flavipsychrobacter stenotrophus</name>
    <dbReference type="NCBI Taxonomy" id="2077091"/>
    <lineage>
        <taxon>Bacteria</taxon>
        <taxon>Pseudomonadati</taxon>
        <taxon>Bacteroidota</taxon>
        <taxon>Chitinophagia</taxon>
        <taxon>Chitinophagales</taxon>
        <taxon>Chitinophagaceae</taxon>
        <taxon>Flavipsychrobacter</taxon>
    </lineage>
</organism>
<comment type="caution">
    <text evidence="3">The sequence shown here is derived from an EMBL/GenBank/DDBJ whole genome shotgun (WGS) entry which is preliminary data.</text>
</comment>
<proteinExistence type="predicted"/>